<evidence type="ECO:0000256" key="6">
    <source>
        <dbReference type="RuleBase" id="RU003968"/>
    </source>
</evidence>
<sequence length="532" mass="57277">MADFDYVIVGGGSAGCVLANRLTEDGRNRVLLLEAGGSDASLLVRVPAAIVKLIGNPRYDWGFSVEPDPTRKGRSDYWPAGRVLGGSSSINGMLYVRGARGDFDQWAAAGNAGWAFADIEHCFRKLEACAFTAGKERGRDGPQVIDSLRTVHPLAATFTAAARAAGLPDNPDYNGESQEGIGPPQLTQKRGRRWSAADGYLRPAKSRANLTVLTRAQATGIVFEGRRAVGVRYVRKGREEVARAGREVVLSAGALQSPKLLMLSGIGPAEHLAEHGIAPLIDQGHVGANLMEHPSSQLSFAVDTRTFNQEINSARVAFHGLNWLVRRRGPATSPYPHAVGFFRSGEGVNRPDIQLMFGPFGFELTSQGVTPSKKPTVTIVIGLSYARSSGRLSLRSGDWREPPRIALDMLSDPRDVADLTAASRFARDIMRQGAIAPHVRGEIAPGSEVRSDDEWEDYLRRTTDPTYHPVATCRMAPGADEGVVDPRLRVHGAMGLRVVDASVFPAHVSGNTNGAVMMVAERAAEFILADRG</sequence>
<dbReference type="InterPro" id="IPR012132">
    <property type="entry name" value="GMC_OxRdtase"/>
</dbReference>
<dbReference type="GO" id="GO:0016614">
    <property type="term" value="F:oxidoreductase activity, acting on CH-OH group of donors"/>
    <property type="evidence" value="ECO:0007669"/>
    <property type="project" value="InterPro"/>
</dbReference>
<dbReference type="GO" id="GO:0050660">
    <property type="term" value="F:flavin adenine dinucleotide binding"/>
    <property type="evidence" value="ECO:0007669"/>
    <property type="project" value="InterPro"/>
</dbReference>
<name>A0A074MYE0_9SPHN</name>
<gene>
    <name evidence="10" type="ORF">EH32_05165</name>
</gene>
<dbReference type="InterPro" id="IPR000172">
    <property type="entry name" value="GMC_OxRdtase_N"/>
</dbReference>
<comment type="similarity">
    <text evidence="2 6">Belongs to the GMC oxidoreductase family.</text>
</comment>
<keyword evidence="3 6" id="KW-0285">Flavoprotein</keyword>
<dbReference type="SUPFAM" id="SSF54373">
    <property type="entry name" value="FAD-linked reductases, C-terminal domain"/>
    <property type="match status" value="1"/>
</dbReference>
<dbReference type="PANTHER" id="PTHR11552:SF147">
    <property type="entry name" value="CHOLINE DEHYDROGENASE, MITOCHONDRIAL"/>
    <property type="match status" value="1"/>
</dbReference>
<feature type="binding site" evidence="5">
    <location>
        <position position="83"/>
    </location>
    <ligand>
        <name>FAD</name>
        <dbReference type="ChEBI" id="CHEBI:57692"/>
    </ligand>
</feature>
<dbReference type="PIRSF" id="PIRSF000137">
    <property type="entry name" value="Alcohol_oxidase"/>
    <property type="match status" value="1"/>
</dbReference>
<feature type="region of interest" description="Disordered" evidence="7">
    <location>
        <begin position="167"/>
        <end position="194"/>
    </location>
</feature>
<evidence type="ECO:0000259" key="9">
    <source>
        <dbReference type="PROSITE" id="PS00624"/>
    </source>
</evidence>
<comment type="cofactor">
    <cofactor evidence="1 5">
        <name>FAD</name>
        <dbReference type="ChEBI" id="CHEBI:57692"/>
    </cofactor>
</comment>
<proteinExistence type="inferred from homology"/>
<dbReference type="RefSeq" id="WP_034900722.1">
    <property type="nucleotide sequence ID" value="NZ_CP017057.1"/>
</dbReference>
<dbReference type="OrthoDB" id="9785276at2"/>
<dbReference type="PROSITE" id="PS00623">
    <property type="entry name" value="GMC_OXRED_1"/>
    <property type="match status" value="1"/>
</dbReference>
<keyword evidence="4 5" id="KW-0274">FAD</keyword>
<dbReference type="Pfam" id="PF05199">
    <property type="entry name" value="GMC_oxred_C"/>
    <property type="match status" value="1"/>
</dbReference>
<dbReference type="Proteomes" id="UP000027866">
    <property type="component" value="Unassembled WGS sequence"/>
</dbReference>
<dbReference type="Gene3D" id="3.50.50.60">
    <property type="entry name" value="FAD/NAD(P)-binding domain"/>
    <property type="match status" value="1"/>
</dbReference>
<dbReference type="InterPro" id="IPR007867">
    <property type="entry name" value="GMC_OxRtase_C"/>
</dbReference>
<dbReference type="PROSITE" id="PS00624">
    <property type="entry name" value="GMC_OXRED_2"/>
    <property type="match status" value="1"/>
</dbReference>
<evidence type="ECO:0000256" key="7">
    <source>
        <dbReference type="SAM" id="MobiDB-lite"/>
    </source>
</evidence>
<protein>
    <recommendedName>
        <fullName evidence="8 9">Glucose-methanol-choline oxidoreductase N-terminal domain-containing protein</fullName>
    </recommendedName>
</protein>
<evidence type="ECO:0000256" key="5">
    <source>
        <dbReference type="PIRSR" id="PIRSR000137-2"/>
    </source>
</evidence>
<organism evidence="10 11">
    <name type="scientific">Erythrobacter litoralis</name>
    <dbReference type="NCBI Taxonomy" id="39960"/>
    <lineage>
        <taxon>Bacteria</taxon>
        <taxon>Pseudomonadati</taxon>
        <taxon>Pseudomonadota</taxon>
        <taxon>Alphaproteobacteria</taxon>
        <taxon>Sphingomonadales</taxon>
        <taxon>Erythrobacteraceae</taxon>
        <taxon>Erythrobacter/Porphyrobacter group</taxon>
        <taxon>Erythrobacter</taxon>
    </lineage>
</organism>
<evidence type="ECO:0000259" key="8">
    <source>
        <dbReference type="PROSITE" id="PS00623"/>
    </source>
</evidence>
<comment type="caution">
    <text evidence="10">The sequence shown here is derived from an EMBL/GenBank/DDBJ whole genome shotgun (WGS) entry which is preliminary data.</text>
</comment>
<feature type="domain" description="Glucose-methanol-choline oxidoreductase N-terminal" evidence="9">
    <location>
        <begin position="253"/>
        <end position="267"/>
    </location>
</feature>
<evidence type="ECO:0000256" key="3">
    <source>
        <dbReference type="ARBA" id="ARBA00022630"/>
    </source>
</evidence>
<evidence type="ECO:0000256" key="4">
    <source>
        <dbReference type="ARBA" id="ARBA00022827"/>
    </source>
</evidence>
<accession>A0A074MYE0</accession>
<dbReference type="Pfam" id="PF00732">
    <property type="entry name" value="GMC_oxred_N"/>
    <property type="match status" value="1"/>
</dbReference>
<evidence type="ECO:0000256" key="1">
    <source>
        <dbReference type="ARBA" id="ARBA00001974"/>
    </source>
</evidence>
<evidence type="ECO:0000313" key="11">
    <source>
        <dbReference type="Proteomes" id="UP000027866"/>
    </source>
</evidence>
<dbReference type="AlphaFoldDB" id="A0A074MYE0"/>
<dbReference type="Gene3D" id="3.30.560.10">
    <property type="entry name" value="Glucose Oxidase, domain 3"/>
    <property type="match status" value="1"/>
</dbReference>
<dbReference type="PANTHER" id="PTHR11552">
    <property type="entry name" value="GLUCOSE-METHANOL-CHOLINE GMC OXIDOREDUCTASE"/>
    <property type="match status" value="1"/>
</dbReference>
<dbReference type="SUPFAM" id="SSF51905">
    <property type="entry name" value="FAD/NAD(P)-binding domain"/>
    <property type="match status" value="1"/>
</dbReference>
<evidence type="ECO:0000313" key="10">
    <source>
        <dbReference type="EMBL" id="KEO98504.1"/>
    </source>
</evidence>
<feature type="domain" description="Glucose-methanol-choline oxidoreductase N-terminal" evidence="8">
    <location>
        <begin position="81"/>
        <end position="104"/>
    </location>
</feature>
<dbReference type="InterPro" id="IPR036188">
    <property type="entry name" value="FAD/NAD-bd_sf"/>
</dbReference>
<evidence type="ECO:0000256" key="2">
    <source>
        <dbReference type="ARBA" id="ARBA00010790"/>
    </source>
</evidence>
<dbReference type="EMBL" id="JMIX01000003">
    <property type="protein sequence ID" value="KEO98504.1"/>
    <property type="molecule type" value="Genomic_DNA"/>
</dbReference>
<keyword evidence="11" id="KW-1185">Reference proteome</keyword>
<reference evidence="10 11" key="1">
    <citation type="submission" date="2014-04" db="EMBL/GenBank/DDBJ databases">
        <title>A comprehensive comparison of genomes of Erythrobacter spp. Strains.</title>
        <authorList>
            <person name="Zheng Q."/>
        </authorList>
    </citation>
    <scope>NUCLEOTIDE SEQUENCE [LARGE SCALE GENOMIC DNA]</scope>
    <source>
        <strain evidence="10 11">DSM 8509</strain>
    </source>
</reference>